<dbReference type="SUPFAM" id="SSF141868">
    <property type="entry name" value="EAL domain-like"/>
    <property type="match status" value="1"/>
</dbReference>
<evidence type="ECO:0000313" key="2">
    <source>
        <dbReference type="EMBL" id="MBB4051310.1"/>
    </source>
</evidence>
<dbReference type="Gene3D" id="3.20.20.450">
    <property type="entry name" value="EAL domain"/>
    <property type="match status" value="1"/>
</dbReference>
<reference evidence="2 3" key="1">
    <citation type="submission" date="2020-08" db="EMBL/GenBank/DDBJ databases">
        <title>Genomic Encyclopedia of Type Strains, Phase IV (KMG-IV): sequencing the most valuable type-strain genomes for metagenomic binning, comparative biology and taxonomic classification.</title>
        <authorList>
            <person name="Goeker M."/>
        </authorList>
    </citation>
    <scope>NUCLEOTIDE SEQUENCE [LARGE SCALE GENOMIC DNA]</scope>
    <source>
        <strain evidence="2 3">DSM 23447</strain>
    </source>
</reference>
<protein>
    <submittedName>
        <fullName evidence="2">EAL domain-containing protein (Putative c-di-GMP-specific phosphodiesterase class I)</fullName>
    </submittedName>
</protein>
<dbReference type="EMBL" id="JACIEW010000002">
    <property type="protein sequence ID" value="MBB4051310.1"/>
    <property type="molecule type" value="Genomic_DNA"/>
</dbReference>
<dbReference type="InterPro" id="IPR035919">
    <property type="entry name" value="EAL_sf"/>
</dbReference>
<evidence type="ECO:0000259" key="1">
    <source>
        <dbReference type="PROSITE" id="PS50883"/>
    </source>
</evidence>
<keyword evidence="3" id="KW-1185">Reference proteome</keyword>
<evidence type="ECO:0000313" key="3">
    <source>
        <dbReference type="Proteomes" id="UP000547011"/>
    </source>
</evidence>
<dbReference type="PANTHER" id="PTHR33121:SF71">
    <property type="entry name" value="OXYGEN SENSOR PROTEIN DOSP"/>
    <property type="match status" value="1"/>
</dbReference>
<dbReference type="InterPro" id="IPR050706">
    <property type="entry name" value="Cyclic-di-GMP_PDE-like"/>
</dbReference>
<dbReference type="GO" id="GO:0071111">
    <property type="term" value="F:cyclic-guanylate-specific phosphodiesterase activity"/>
    <property type="evidence" value="ECO:0007669"/>
    <property type="project" value="InterPro"/>
</dbReference>
<organism evidence="2 3">
    <name type="scientific">Devosia subaequoris</name>
    <dbReference type="NCBI Taxonomy" id="395930"/>
    <lineage>
        <taxon>Bacteria</taxon>
        <taxon>Pseudomonadati</taxon>
        <taxon>Pseudomonadota</taxon>
        <taxon>Alphaproteobacteria</taxon>
        <taxon>Hyphomicrobiales</taxon>
        <taxon>Devosiaceae</taxon>
        <taxon>Devosia</taxon>
    </lineage>
</organism>
<accession>A0A7W6ILT5</accession>
<dbReference type="PROSITE" id="PS50883">
    <property type="entry name" value="EAL"/>
    <property type="match status" value="1"/>
</dbReference>
<proteinExistence type="predicted"/>
<dbReference type="AlphaFoldDB" id="A0A7W6ILT5"/>
<dbReference type="Proteomes" id="UP000547011">
    <property type="component" value="Unassembled WGS sequence"/>
</dbReference>
<sequence>MAEGVETKAHADLLRRLGRDYLQGYAFARPMSAESLQSWLRERDCQGNQDKFYKKT</sequence>
<gene>
    <name evidence="2" type="ORF">GGR20_000946</name>
</gene>
<dbReference type="PANTHER" id="PTHR33121">
    <property type="entry name" value="CYCLIC DI-GMP PHOSPHODIESTERASE PDEF"/>
    <property type="match status" value="1"/>
</dbReference>
<dbReference type="InterPro" id="IPR001633">
    <property type="entry name" value="EAL_dom"/>
</dbReference>
<feature type="domain" description="EAL" evidence="1">
    <location>
        <begin position="1"/>
        <end position="44"/>
    </location>
</feature>
<comment type="caution">
    <text evidence="2">The sequence shown here is derived from an EMBL/GenBank/DDBJ whole genome shotgun (WGS) entry which is preliminary data.</text>
</comment>
<name>A0A7W6ILT5_9HYPH</name>